<dbReference type="Proteomes" id="UP001066276">
    <property type="component" value="Chromosome 3_1"/>
</dbReference>
<protein>
    <submittedName>
        <fullName evidence="2">Uncharacterized protein</fullName>
    </submittedName>
</protein>
<evidence type="ECO:0000313" key="2">
    <source>
        <dbReference type="EMBL" id="KAJ1187954.1"/>
    </source>
</evidence>
<feature type="region of interest" description="Disordered" evidence="1">
    <location>
        <begin position="1"/>
        <end position="101"/>
    </location>
</feature>
<accession>A0AAV7UG57</accession>
<proteinExistence type="predicted"/>
<dbReference type="AlphaFoldDB" id="A0AAV7UG57"/>
<comment type="caution">
    <text evidence="2">The sequence shown here is derived from an EMBL/GenBank/DDBJ whole genome shotgun (WGS) entry which is preliminary data.</text>
</comment>
<sequence>MTSGETLVSRGEKRKKERKEMGGRGRRRAEPKATTTGKEAGETPSPRRSIRRELKGIQGRKYRFPIAATRKTNPIERERRKRVETPAMLPEECGSRTYGIA</sequence>
<reference evidence="2" key="1">
    <citation type="journal article" date="2022" name="bioRxiv">
        <title>Sequencing and chromosome-scale assembly of the giantPleurodeles waltlgenome.</title>
        <authorList>
            <person name="Brown T."/>
            <person name="Elewa A."/>
            <person name="Iarovenko S."/>
            <person name="Subramanian E."/>
            <person name="Araus A.J."/>
            <person name="Petzold A."/>
            <person name="Susuki M."/>
            <person name="Suzuki K.-i.T."/>
            <person name="Hayashi T."/>
            <person name="Toyoda A."/>
            <person name="Oliveira C."/>
            <person name="Osipova E."/>
            <person name="Leigh N.D."/>
            <person name="Simon A."/>
            <person name="Yun M.H."/>
        </authorList>
    </citation>
    <scope>NUCLEOTIDE SEQUENCE</scope>
    <source>
        <strain evidence="2">20211129_DDA</strain>
        <tissue evidence="2">Liver</tissue>
    </source>
</reference>
<organism evidence="2 3">
    <name type="scientific">Pleurodeles waltl</name>
    <name type="common">Iberian ribbed newt</name>
    <dbReference type="NCBI Taxonomy" id="8319"/>
    <lineage>
        <taxon>Eukaryota</taxon>
        <taxon>Metazoa</taxon>
        <taxon>Chordata</taxon>
        <taxon>Craniata</taxon>
        <taxon>Vertebrata</taxon>
        <taxon>Euteleostomi</taxon>
        <taxon>Amphibia</taxon>
        <taxon>Batrachia</taxon>
        <taxon>Caudata</taxon>
        <taxon>Salamandroidea</taxon>
        <taxon>Salamandridae</taxon>
        <taxon>Pleurodelinae</taxon>
        <taxon>Pleurodeles</taxon>
    </lineage>
</organism>
<feature type="compositionally biased region" description="Basic and acidic residues" evidence="1">
    <location>
        <begin position="18"/>
        <end position="31"/>
    </location>
</feature>
<keyword evidence="3" id="KW-1185">Reference proteome</keyword>
<dbReference type="EMBL" id="JANPWB010000005">
    <property type="protein sequence ID" value="KAJ1187954.1"/>
    <property type="molecule type" value="Genomic_DNA"/>
</dbReference>
<evidence type="ECO:0000256" key="1">
    <source>
        <dbReference type="SAM" id="MobiDB-lite"/>
    </source>
</evidence>
<gene>
    <name evidence="2" type="ORF">NDU88_004719</name>
</gene>
<evidence type="ECO:0000313" key="3">
    <source>
        <dbReference type="Proteomes" id="UP001066276"/>
    </source>
</evidence>
<name>A0AAV7UG57_PLEWA</name>
<feature type="compositionally biased region" description="Basic and acidic residues" evidence="1">
    <location>
        <begin position="73"/>
        <end position="84"/>
    </location>
</feature>